<accession>A0A0F9JFZ5</accession>
<evidence type="ECO:0000313" key="1">
    <source>
        <dbReference type="EMBL" id="KKM04731.1"/>
    </source>
</evidence>
<gene>
    <name evidence="1" type="ORF">LCGC14_1761310</name>
</gene>
<sequence>MKNNCPLCLGELESLYNTEDHEESGFHYRCTKCNHGWYIADLMGMCFKDKDKVKEIIKIQDKEKEDAGKSNNG</sequence>
<protein>
    <submittedName>
        <fullName evidence="1">Uncharacterized protein</fullName>
    </submittedName>
</protein>
<comment type="caution">
    <text evidence="1">The sequence shown here is derived from an EMBL/GenBank/DDBJ whole genome shotgun (WGS) entry which is preliminary data.</text>
</comment>
<reference evidence="1" key="1">
    <citation type="journal article" date="2015" name="Nature">
        <title>Complex archaea that bridge the gap between prokaryotes and eukaryotes.</title>
        <authorList>
            <person name="Spang A."/>
            <person name="Saw J.H."/>
            <person name="Jorgensen S.L."/>
            <person name="Zaremba-Niedzwiedzka K."/>
            <person name="Martijn J."/>
            <person name="Lind A.E."/>
            <person name="van Eijk R."/>
            <person name="Schleper C."/>
            <person name="Guy L."/>
            <person name="Ettema T.J."/>
        </authorList>
    </citation>
    <scope>NUCLEOTIDE SEQUENCE</scope>
</reference>
<dbReference type="AlphaFoldDB" id="A0A0F9JFZ5"/>
<organism evidence="1">
    <name type="scientific">marine sediment metagenome</name>
    <dbReference type="NCBI Taxonomy" id="412755"/>
    <lineage>
        <taxon>unclassified sequences</taxon>
        <taxon>metagenomes</taxon>
        <taxon>ecological metagenomes</taxon>
    </lineage>
</organism>
<dbReference type="EMBL" id="LAZR01016389">
    <property type="protein sequence ID" value="KKM04731.1"/>
    <property type="molecule type" value="Genomic_DNA"/>
</dbReference>
<name>A0A0F9JFZ5_9ZZZZ</name>
<proteinExistence type="predicted"/>